<protein>
    <submittedName>
        <fullName evidence="2">Uncharacterized protein</fullName>
    </submittedName>
</protein>
<reference evidence="2" key="2">
    <citation type="submission" date="2021-02" db="EMBL/GenBank/DDBJ databases">
        <authorList>
            <person name="Kimball J.A."/>
            <person name="Haas M.W."/>
            <person name="Macchietto M."/>
            <person name="Kono T."/>
            <person name="Duquette J."/>
            <person name="Shao M."/>
        </authorList>
    </citation>
    <scope>NUCLEOTIDE SEQUENCE</scope>
    <source>
        <tissue evidence="2">Fresh leaf tissue</tissue>
    </source>
</reference>
<gene>
    <name evidence="2" type="ORF">GUJ93_ZPchr0009g1880</name>
</gene>
<evidence type="ECO:0000256" key="1">
    <source>
        <dbReference type="SAM" id="MobiDB-lite"/>
    </source>
</evidence>
<name>A0A8J5V2P4_ZIZPA</name>
<evidence type="ECO:0000313" key="2">
    <source>
        <dbReference type="EMBL" id="KAG8048945.1"/>
    </source>
</evidence>
<reference evidence="2" key="1">
    <citation type="journal article" date="2021" name="bioRxiv">
        <title>Whole Genome Assembly and Annotation of Northern Wild Rice, Zizania palustris L., Supports a Whole Genome Duplication in the Zizania Genus.</title>
        <authorList>
            <person name="Haas M."/>
            <person name="Kono T."/>
            <person name="Macchietto M."/>
            <person name="Millas R."/>
            <person name="McGilp L."/>
            <person name="Shao M."/>
            <person name="Duquette J."/>
            <person name="Hirsch C.N."/>
            <person name="Kimball J."/>
        </authorList>
    </citation>
    <scope>NUCLEOTIDE SEQUENCE</scope>
    <source>
        <tissue evidence="2">Fresh leaf tissue</tissue>
    </source>
</reference>
<dbReference type="OrthoDB" id="771720at2759"/>
<proteinExistence type="predicted"/>
<dbReference type="Proteomes" id="UP000729402">
    <property type="component" value="Unassembled WGS sequence"/>
</dbReference>
<evidence type="ECO:0000313" key="3">
    <source>
        <dbReference type="Proteomes" id="UP000729402"/>
    </source>
</evidence>
<comment type="caution">
    <text evidence="2">The sequence shown here is derived from an EMBL/GenBank/DDBJ whole genome shotgun (WGS) entry which is preliminary data.</text>
</comment>
<feature type="region of interest" description="Disordered" evidence="1">
    <location>
        <begin position="39"/>
        <end position="60"/>
    </location>
</feature>
<organism evidence="2 3">
    <name type="scientific">Zizania palustris</name>
    <name type="common">Northern wild rice</name>
    <dbReference type="NCBI Taxonomy" id="103762"/>
    <lineage>
        <taxon>Eukaryota</taxon>
        <taxon>Viridiplantae</taxon>
        <taxon>Streptophyta</taxon>
        <taxon>Embryophyta</taxon>
        <taxon>Tracheophyta</taxon>
        <taxon>Spermatophyta</taxon>
        <taxon>Magnoliopsida</taxon>
        <taxon>Liliopsida</taxon>
        <taxon>Poales</taxon>
        <taxon>Poaceae</taxon>
        <taxon>BOP clade</taxon>
        <taxon>Oryzoideae</taxon>
        <taxon>Oryzeae</taxon>
        <taxon>Zizaniinae</taxon>
        <taxon>Zizania</taxon>
    </lineage>
</organism>
<accession>A0A8J5V2P4</accession>
<dbReference type="AlphaFoldDB" id="A0A8J5V2P4"/>
<sequence length="115" mass="13390">MNNEIEEYKLALPVQPIQDENSTERALGLDSTKMELTTPEKELISEPEEQEDNKVIEGQDEDERYDLEIHDMQETYQKEAEKDYLLVSSFLINLILGKESNDPNRNSETKAEKKQ</sequence>
<dbReference type="EMBL" id="JAAALK010000289">
    <property type="protein sequence ID" value="KAG8048945.1"/>
    <property type="molecule type" value="Genomic_DNA"/>
</dbReference>
<keyword evidence="3" id="KW-1185">Reference proteome</keyword>